<feature type="domain" description="Thioredoxin-like fold" evidence="1">
    <location>
        <begin position="6"/>
        <end position="98"/>
    </location>
</feature>
<dbReference type="EMBL" id="CP047628">
    <property type="protein sequence ID" value="QIW57907.1"/>
    <property type="molecule type" value="Genomic_DNA"/>
</dbReference>
<dbReference type="Pfam" id="PF13098">
    <property type="entry name" value="Thioredoxin_2"/>
    <property type="match status" value="1"/>
</dbReference>
<reference evidence="2 3" key="1">
    <citation type="submission" date="2019-12" db="EMBL/GenBank/DDBJ databases">
        <title>Whole genome sequences of Lactococcus raffinolactis strains isolated from sewage.</title>
        <authorList>
            <person name="Ybazeta G."/>
            <person name="Ross M."/>
            <person name="Brabant-Kirwan D."/>
            <person name="Saleh M."/>
            <person name="Dillon J.A."/>
            <person name="Splinter K."/>
            <person name="Nokhbeh R."/>
        </authorList>
    </citation>
    <scope>NUCLEOTIDE SEQUENCE [LARGE SCALE GENOMIC DNA]</scope>
    <source>
        <strain evidence="2 3">Lr_19_14</strain>
    </source>
</reference>
<name>A0AAE7CT39_9LACT</name>
<evidence type="ECO:0000313" key="2">
    <source>
        <dbReference type="EMBL" id="QIW57907.1"/>
    </source>
</evidence>
<evidence type="ECO:0000259" key="1">
    <source>
        <dbReference type="Pfam" id="PF13098"/>
    </source>
</evidence>
<accession>A0AAE7CT39</accession>
<dbReference type="Gene3D" id="3.40.30.10">
    <property type="entry name" value="Glutaredoxin"/>
    <property type="match status" value="1"/>
</dbReference>
<dbReference type="Proteomes" id="UP000501558">
    <property type="component" value="Chromosome"/>
</dbReference>
<gene>
    <name evidence="2" type="ORF">GU334_02765</name>
</gene>
<protein>
    <submittedName>
        <fullName evidence="2">Thioredoxin fold domain-containing protein</fullName>
    </submittedName>
</protein>
<organism evidence="2 3">
    <name type="scientific">Pseudolactococcus raffinolactis</name>
    <dbReference type="NCBI Taxonomy" id="1366"/>
    <lineage>
        <taxon>Bacteria</taxon>
        <taxon>Bacillati</taxon>
        <taxon>Bacillota</taxon>
        <taxon>Bacilli</taxon>
        <taxon>Lactobacillales</taxon>
        <taxon>Streptococcaceae</taxon>
        <taxon>Pseudolactococcus</taxon>
    </lineage>
</organism>
<keyword evidence="3" id="KW-1185">Reference proteome</keyword>
<proteinExistence type="predicted"/>
<sequence length="106" mass="12538">MSNIHAVIYTKPHCMPCKMTTKLMDSLGMPYENTYYGNSEQTNSIELDSHNEVKRTWSEKKVEKLKAKYNITSLPFIKIIDDETEEELEFWSGFRPEKIKKWNSEI</sequence>
<dbReference type="InterPro" id="IPR012336">
    <property type="entry name" value="Thioredoxin-like_fold"/>
</dbReference>
<dbReference type="InterPro" id="IPR036249">
    <property type="entry name" value="Thioredoxin-like_sf"/>
</dbReference>
<dbReference type="RefSeq" id="WP_061774492.1">
    <property type="nucleotide sequence ID" value="NZ_BAAAXH010000004.1"/>
</dbReference>
<dbReference type="SUPFAM" id="SSF52833">
    <property type="entry name" value="Thioredoxin-like"/>
    <property type="match status" value="1"/>
</dbReference>
<dbReference type="CDD" id="cd02976">
    <property type="entry name" value="NrdH"/>
    <property type="match status" value="1"/>
</dbReference>
<dbReference type="AlphaFoldDB" id="A0AAE7CT39"/>
<evidence type="ECO:0000313" key="3">
    <source>
        <dbReference type="Proteomes" id="UP000501558"/>
    </source>
</evidence>